<evidence type="ECO:0000256" key="1">
    <source>
        <dbReference type="ARBA" id="ARBA00009437"/>
    </source>
</evidence>
<keyword evidence="2" id="KW-0805">Transcription regulation</keyword>
<dbReference type="Proteomes" id="UP000501602">
    <property type="component" value="Chromosome"/>
</dbReference>
<dbReference type="Pfam" id="PF00126">
    <property type="entry name" value="HTH_1"/>
    <property type="match status" value="1"/>
</dbReference>
<dbReference type="InterPro" id="IPR000847">
    <property type="entry name" value="LysR_HTH_N"/>
</dbReference>
<dbReference type="Gene3D" id="1.10.10.10">
    <property type="entry name" value="Winged helix-like DNA-binding domain superfamily/Winged helix DNA-binding domain"/>
    <property type="match status" value="1"/>
</dbReference>
<dbReference type="KEGG" id="fes:HER31_12490"/>
<evidence type="ECO:0000256" key="2">
    <source>
        <dbReference type="ARBA" id="ARBA00023015"/>
    </source>
</evidence>
<proteinExistence type="inferred from homology"/>
<organism evidence="6 7">
    <name type="scientific">Ferrimonas lipolytica</name>
    <dbReference type="NCBI Taxonomy" id="2724191"/>
    <lineage>
        <taxon>Bacteria</taxon>
        <taxon>Pseudomonadati</taxon>
        <taxon>Pseudomonadota</taxon>
        <taxon>Gammaproteobacteria</taxon>
        <taxon>Alteromonadales</taxon>
        <taxon>Ferrimonadaceae</taxon>
        <taxon>Ferrimonas</taxon>
    </lineage>
</organism>
<dbReference type="InterPro" id="IPR036390">
    <property type="entry name" value="WH_DNA-bd_sf"/>
</dbReference>
<keyword evidence="7" id="KW-1185">Reference proteome</keyword>
<keyword evidence="3" id="KW-0238">DNA-binding</keyword>
<dbReference type="GO" id="GO:0043565">
    <property type="term" value="F:sequence-specific DNA binding"/>
    <property type="evidence" value="ECO:0007669"/>
    <property type="project" value="TreeGrafter"/>
</dbReference>
<evidence type="ECO:0000256" key="3">
    <source>
        <dbReference type="ARBA" id="ARBA00023125"/>
    </source>
</evidence>
<dbReference type="Pfam" id="PF03466">
    <property type="entry name" value="LysR_substrate"/>
    <property type="match status" value="1"/>
</dbReference>
<protein>
    <submittedName>
        <fullName evidence="6">LysR family transcriptional regulator</fullName>
    </submittedName>
</protein>
<dbReference type="PROSITE" id="PS50931">
    <property type="entry name" value="HTH_LYSR"/>
    <property type="match status" value="1"/>
</dbReference>
<dbReference type="GO" id="GO:0006351">
    <property type="term" value="P:DNA-templated transcription"/>
    <property type="evidence" value="ECO:0007669"/>
    <property type="project" value="TreeGrafter"/>
</dbReference>
<dbReference type="InterPro" id="IPR005119">
    <property type="entry name" value="LysR_subst-bd"/>
</dbReference>
<evidence type="ECO:0000259" key="5">
    <source>
        <dbReference type="PROSITE" id="PS50931"/>
    </source>
</evidence>
<evidence type="ECO:0000313" key="7">
    <source>
        <dbReference type="Proteomes" id="UP000501602"/>
    </source>
</evidence>
<dbReference type="Gene3D" id="3.40.190.290">
    <property type="match status" value="1"/>
</dbReference>
<comment type="similarity">
    <text evidence="1">Belongs to the LysR transcriptional regulatory family.</text>
</comment>
<dbReference type="EMBL" id="CP051180">
    <property type="protein sequence ID" value="QIZ77639.1"/>
    <property type="molecule type" value="Genomic_DNA"/>
</dbReference>
<feature type="domain" description="HTH lysR-type" evidence="5">
    <location>
        <begin position="1"/>
        <end position="59"/>
    </location>
</feature>
<dbReference type="AlphaFoldDB" id="A0A6H1UG83"/>
<keyword evidence="4" id="KW-0804">Transcription</keyword>
<dbReference type="SUPFAM" id="SSF46785">
    <property type="entry name" value="Winged helix' DNA-binding domain"/>
    <property type="match status" value="1"/>
</dbReference>
<dbReference type="PANTHER" id="PTHR30537:SF66">
    <property type="entry name" value="IRON-REGULATED VIRULENCE REGULATORY PROTEIN IRGB"/>
    <property type="match status" value="1"/>
</dbReference>
<name>A0A6H1UG83_9GAMM</name>
<dbReference type="InterPro" id="IPR036388">
    <property type="entry name" value="WH-like_DNA-bd_sf"/>
</dbReference>
<evidence type="ECO:0000256" key="4">
    <source>
        <dbReference type="ARBA" id="ARBA00023163"/>
    </source>
</evidence>
<dbReference type="FunFam" id="1.10.10.10:FF:000001">
    <property type="entry name" value="LysR family transcriptional regulator"/>
    <property type="match status" value="1"/>
</dbReference>
<dbReference type="RefSeq" id="WP_168660898.1">
    <property type="nucleotide sequence ID" value="NZ_CP051180.1"/>
</dbReference>
<dbReference type="PANTHER" id="PTHR30537">
    <property type="entry name" value="HTH-TYPE TRANSCRIPTIONAL REGULATOR"/>
    <property type="match status" value="1"/>
</dbReference>
<accession>A0A6H1UG83</accession>
<evidence type="ECO:0000313" key="6">
    <source>
        <dbReference type="EMBL" id="QIZ77639.1"/>
    </source>
</evidence>
<gene>
    <name evidence="6" type="ORF">HER31_12490</name>
</gene>
<sequence>MSIANQLALFLDIVQQGSFTKAAALHDMDNSSLSKQIKKLEADLGVQLLNRSTRSFSLTSAGEEILAQAQTVVNTLDQIQDTAAAYHAQPKGALRITTSVSLGQEVVQPVINRFITRYPDIKVTLFLDDKKTDIIADHFDLAFRLGKMVESNLIATKIANTNFAIVAAQQFIDSYGEPKTPQELIALPAVIYSNGDVTLDQIDIGTSEPLGRYRMQGNCKVNDVRAIINAVKSGVGYTVLDLSNLDRPISELGLVPLLTDHQLSNQGTGIYAVYPHRKKSALVAEFLEAMKSYVGNPPYWEQYIPNYHELYNGNPRQ</sequence>
<reference evidence="6 7" key="1">
    <citation type="submission" date="2020-04" db="EMBL/GenBank/DDBJ databases">
        <title>Ferrimonas sp. S7 isolated from sea water.</title>
        <authorList>
            <person name="Bae S.S."/>
            <person name="Baek K."/>
        </authorList>
    </citation>
    <scope>NUCLEOTIDE SEQUENCE [LARGE SCALE GENOMIC DNA]</scope>
    <source>
        <strain evidence="6 7">S7</strain>
    </source>
</reference>
<dbReference type="SUPFAM" id="SSF53850">
    <property type="entry name" value="Periplasmic binding protein-like II"/>
    <property type="match status" value="1"/>
</dbReference>
<dbReference type="CDD" id="cd08422">
    <property type="entry name" value="PBP2_CrgA_like"/>
    <property type="match status" value="1"/>
</dbReference>
<dbReference type="GO" id="GO:0003700">
    <property type="term" value="F:DNA-binding transcription factor activity"/>
    <property type="evidence" value="ECO:0007669"/>
    <property type="project" value="InterPro"/>
</dbReference>
<dbReference type="InterPro" id="IPR058163">
    <property type="entry name" value="LysR-type_TF_proteobact-type"/>
</dbReference>